<proteinExistence type="predicted"/>
<sequence length="188" mass="22232">MQLNIYIVSHPIIQQLSSQIMNPTLVSQNMYNESYKQLGLLMVYEVMRKWMLIQNIYIKQIDHIHTFCTLKRKESYIILTDLVDSYNFVTDALNLIPGVELNHINFRQKLDNINNCIINTNNTEQQKIIIVNLHINNDILINFLDYLTKEKHIQINQIKIICITCKHQILEKIGNKYPDLNIYTTKIL</sequence>
<keyword evidence="2" id="KW-0934">Plastid</keyword>
<dbReference type="Pfam" id="PF14681">
    <property type="entry name" value="UPRTase"/>
    <property type="match status" value="1"/>
</dbReference>
<geneLocation type="chloroplast" evidence="2"/>
<name>A0A2S1FX51_9FLOR</name>
<protein>
    <submittedName>
        <fullName evidence="2">Uracil phosphoribosyltransferase</fullName>
    </submittedName>
</protein>
<keyword evidence="2" id="KW-0150">Chloroplast</keyword>
<gene>
    <name evidence="2" type="primary">upp</name>
    <name evidence="2" type="ORF">Grafi_p081</name>
</gene>
<keyword evidence="2" id="KW-0808">Transferase</keyword>
<dbReference type="RefSeq" id="YP_009488651.1">
    <property type="nucleotide sequence ID" value="NC_037841.1"/>
</dbReference>
<accession>A0A2S1FX51</accession>
<dbReference type="GeneID" id="36945008"/>
<evidence type="ECO:0000313" key="2">
    <source>
        <dbReference type="EMBL" id="AWD77343.1"/>
    </source>
</evidence>
<dbReference type="GO" id="GO:0016757">
    <property type="term" value="F:glycosyltransferase activity"/>
    <property type="evidence" value="ECO:0007669"/>
    <property type="project" value="UniProtKB-KW"/>
</dbReference>
<dbReference type="InterPro" id="IPR029057">
    <property type="entry name" value="PRTase-like"/>
</dbReference>
<dbReference type="EMBL" id="MG598531">
    <property type="protein sequence ID" value="AWD77343.1"/>
    <property type="molecule type" value="Genomic_DNA"/>
</dbReference>
<dbReference type="InterPro" id="IPR000836">
    <property type="entry name" value="PRTase_dom"/>
</dbReference>
<organism evidence="2">
    <name type="scientific">Grateloupia filicina</name>
    <dbReference type="NCBI Taxonomy" id="31455"/>
    <lineage>
        <taxon>Eukaryota</taxon>
        <taxon>Rhodophyta</taxon>
        <taxon>Florideophyceae</taxon>
        <taxon>Rhodymeniophycidae</taxon>
        <taxon>Halymeniales</taxon>
        <taxon>Halymeniaceae</taxon>
        <taxon>Grateloupia</taxon>
    </lineage>
</organism>
<evidence type="ECO:0000259" key="1">
    <source>
        <dbReference type="Pfam" id="PF14681"/>
    </source>
</evidence>
<feature type="domain" description="Phosphoribosyltransferase" evidence="1">
    <location>
        <begin position="8"/>
        <end position="187"/>
    </location>
</feature>
<dbReference type="SUPFAM" id="SSF53271">
    <property type="entry name" value="PRTase-like"/>
    <property type="match status" value="1"/>
</dbReference>
<reference evidence="2" key="1">
    <citation type="submission" date="2017-12" db="EMBL/GenBank/DDBJ databases">
        <title>Complete Sequences of the chloroplast DNA of the Grateloupia filicina.</title>
        <authorList>
            <person name="Liu T."/>
            <person name="Liu C."/>
            <person name="Li Y."/>
        </authorList>
    </citation>
    <scope>NUCLEOTIDE SEQUENCE</scope>
</reference>
<dbReference type="AlphaFoldDB" id="A0A2S1FX51"/>
<keyword evidence="2" id="KW-0328">Glycosyltransferase</keyword>
<dbReference type="Gene3D" id="3.40.50.2020">
    <property type="match status" value="1"/>
</dbReference>